<keyword evidence="9" id="KW-1185">Reference proteome</keyword>
<keyword evidence="4 6" id="KW-1133">Transmembrane helix</keyword>
<evidence type="ECO:0000259" key="7">
    <source>
        <dbReference type="Pfam" id="PF06271"/>
    </source>
</evidence>
<evidence type="ECO:0000313" key="9">
    <source>
        <dbReference type="Proteomes" id="UP000348942"/>
    </source>
</evidence>
<sequence>MTSLPNQSPAGFFRRFGAFFYDTLIIIAVLMIAVGIIVATMEALVYLGVMDYGGYIDASDLLNHHPIGRWLYHAYLLLVWFGFFSFFWQKGQTLGMRAWKITVMNQDGSALSFKQSLIRFATALLGLGNLLSLVTSDKRALQDICAQCQVVYSPQIR</sequence>
<feature type="transmembrane region" description="Helical" evidence="6">
    <location>
        <begin position="70"/>
        <end position="88"/>
    </location>
</feature>
<reference evidence="8 9" key="1">
    <citation type="submission" date="2019-10" db="EMBL/GenBank/DDBJ databases">
        <title>Vibrio sp. nov., isolated from Coralline algae surface.</title>
        <authorList>
            <person name="Geng Y."/>
            <person name="Zhang X."/>
        </authorList>
    </citation>
    <scope>NUCLEOTIDE SEQUENCE [LARGE SCALE GENOMIC DNA]</scope>
    <source>
        <strain evidence="8 9">SM1977</strain>
    </source>
</reference>
<proteinExistence type="predicted"/>
<evidence type="ECO:0000256" key="2">
    <source>
        <dbReference type="ARBA" id="ARBA00022475"/>
    </source>
</evidence>
<keyword evidence="2" id="KW-1003">Cell membrane</keyword>
<keyword evidence="3 6" id="KW-0812">Transmembrane</keyword>
<name>A0A5Q0TBU1_9VIBR</name>
<dbReference type="PANTHER" id="PTHR36115">
    <property type="entry name" value="PROLINE-RICH ANTIGEN HOMOLOG-RELATED"/>
    <property type="match status" value="1"/>
</dbReference>
<comment type="subcellular location">
    <subcellularLocation>
        <location evidence="1">Cell membrane</location>
        <topology evidence="1">Multi-pass membrane protein</topology>
    </subcellularLocation>
</comment>
<dbReference type="EMBL" id="CP045699">
    <property type="protein sequence ID" value="QGA64340.1"/>
    <property type="molecule type" value="Genomic_DNA"/>
</dbReference>
<protein>
    <submittedName>
        <fullName evidence="8">RDD family protein</fullName>
    </submittedName>
</protein>
<dbReference type="PANTHER" id="PTHR36115:SF10">
    <property type="entry name" value="RDD DOMAIN-CONTAINING PROTEIN"/>
    <property type="match status" value="1"/>
</dbReference>
<dbReference type="RefSeq" id="WP_153446221.1">
    <property type="nucleotide sequence ID" value="NZ_CP045699.1"/>
</dbReference>
<dbReference type="InterPro" id="IPR051791">
    <property type="entry name" value="Pra-immunoreactive"/>
</dbReference>
<dbReference type="Proteomes" id="UP000348942">
    <property type="component" value="Chromosome 1"/>
</dbReference>
<dbReference type="Pfam" id="PF06271">
    <property type="entry name" value="RDD"/>
    <property type="match status" value="1"/>
</dbReference>
<accession>A0A5Q0TBU1</accession>
<gene>
    <name evidence="8" type="ORF">GFB47_02205</name>
</gene>
<dbReference type="InterPro" id="IPR010432">
    <property type="entry name" value="RDD"/>
</dbReference>
<evidence type="ECO:0000313" key="8">
    <source>
        <dbReference type="EMBL" id="QGA64340.1"/>
    </source>
</evidence>
<feature type="transmembrane region" description="Helical" evidence="6">
    <location>
        <begin position="24"/>
        <end position="50"/>
    </location>
</feature>
<dbReference type="AlphaFoldDB" id="A0A5Q0TBU1"/>
<organism evidence="8 9">
    <name type="scientific">Vibrio algicola</name>
    <dbReference type="NCBI Taxonomy" id="2662262"/>
    <lineage>
        <taxon>Bacteria</taxon>
        <taxon>Pseudomonadati</taxon>
        <taxon>Pseudomonadota</taxon>
        <taxon>Gammaproteobacteria</taxon>
        <taxon>Vibrionales</taxon>
        <taxon>Vibrionaceae</taxon>
        <taxon>Vibrio</taxon>
    </lineage>
</organism>
<dbReference type="GO" id="GO:0005886">
    <property type="term" value="C:plasma membrane"/>
    <property type="evidence" value="ECO:0007669"/>
    <property type="project" value="UniProtKB-SubCell"/>
</dbReference>
<evidence type="ECO:0000256" key="6">
    <source>
        <dbReference type="SAM" id="Phobius"/>
    </source>
</evidence>
<evidence type="ECO:0000256" key="3">
    <source>
        <dbReference type="ARBA" id="ARBA00022692"/>
    </source>
</evidence>
<feature type="domain" description="RDD" evidence="7">
    <location>
        <begin position="10"/>
        <end position="146"/>
    </location>
</feature>
<evidence type="ECO:0000256" key="4">
    <source>
        <dbReference type="ARBA" id="ARBA00022989"/>
    </source>
</evidence>
<evidence type="ECO:0000256" key="5">
    <source>
        <dbReference type="ARBA" id="ARBA00023136"/>
    </source>
</evidence>
<evidence type="ECO:0000256" key="1">
    <source>
        <dbReference type="ARBA" id="ARBA00004651"/>
    </source>
</evidence>
<keyword evidence="5 6" id="KW-0472">Membrane</keyword>